<dbReference type="Gene3D" id="3.55.40.20">
    <property type="entry name" value="Iron/manganese superoxide dismutase, C-terminal domain"/>
    <property type="match status" value="1"/>
</dbReference>
<evidence type="ECO:0000313" key="11">
    <source>
        <dbReference type="Proteomes" id="UP000016637"/>
    </source>
</evidence>
<keyword evidence="5 7" id="KW-0560">Oxidoreductase</keyword>
<dbReference type="Pfam" id="PF00081">
    <property type="entry name" value="Sod_Fe_N"/>
    <property type="match status" value="1"/>
</dbReference>
<feature type="binding site" evidence="6">
    <location>
        <position position="169"/>
    </location>
    <ligand>
        <name>Mn(2+)</name>
        <dbReference type="ChEBI" id="CHEBI:29035"/>
    </ligand>
</feature>
<evidence type="ECO:0000256" key="5">
    <source>
        <dbReference type="ARBA" id="ARBA00023002"/>
    </source>
</evidence>
<feature type="domain" description="Manganese/iron superoxide dismutase C-terminal" evidence="9">
    <location>
        <begin position="99"/>
        <end position="198"/>
    </location>
</feature>
<proteinExistence type="inferred from homology"/>
<accession>U2Q6S6</accession>
<evidence type="ECO:0000256" key="6">
    <source>
        <dbReference type="PIRSR" id="PIRSR000349-1"/>
    </source>
</evidence>
<protein>
    <recommendedName>
        <fullName evidence="3 7">Superoxide dismutase</fullName>
        <ecNumber evidence="3 7">1.15.1.1</ecNumber>
    </recommendedName>
</protein>
<dbReference type="InterPro" id="IPR019831">
    <property type="entry name" value="Mn/Fe_SOD_N"/>
</dbReference>
<keyword evidence="4 6" id="KW-0479">Metal-binding</keyword>
<dbReference type="InterPro" id="IPR001189">
    <property type="entry name" value="Mn/Fe_SOD"/>
</dbReference>
<feature type="domain" description="Manganese/iron superoxide dismutase N-terminal" evidence="8">
    <location>
        <begin position="2"/>
        <end position="89"/>
    </location>
</feature>
<dbReference type="PROSITE" id="PS00088">
    <property type="entry name" value="SOD_MN"/>
    <property type="match status" value="1"/>
</dbReference>
<dbReference type="PANTHER" id="PTHR43595:SF2">
    <property type="entry name" value="SMALL RIBOSOMAL SUBUNIT PROTEIN MS42"/>
    <property type="match status" value="1"/>
</dbReference>
<dbReference type="AlphaFoldDB" id="U2Q6S6"/>
<evidence type="ECO:0000259" key="8">
    <source>
        <dbReference type="Pfam" id="PF00081"/>
    </source>
</evidence>
<dbReference type="HOGENOM" id="CLU_031625_0_1_9"/>
<dbReference type="EC" id="1.15.1.1" evidence="3 7"/>
<comment type="caution">
    <text evidence="10">The sequence shown here is derived from an EMBL/GenBank/DDBJ whole genome shotgun (WGS) entry which is preliminary data.</text>
</comment>
<feature type="binding site" evidence="6">
    <location>
        <position position="165"/>
    </location>
    <ligand>
        <name>Mn(2+)</name>
        <dbReference type="ChEBI" id="CHEBI:29035"/>
    </ligand>
</feature>
<name>U2Q6S6_9BACL</name>
<organism evidence="10 11">
    <name type="scientific">Gemella bergeri ATCC 700627</name>
    <dbReference type="NCBI Taxonomy" id="1321820"/>
    <lineage>
        <taxon>Bacteria</taxon>
        <taxon>Bacillati</taxon>
        <taxon>Bacillota</taxon>
        <taxon>Bacilli</taxon>
        <taxon>Bacillales</taxon>
        <taxon>Gemellaceae</taxon>
        <taxon>Gemella</taxon>
    </lineage>
</organism>
<comment type="function">
    <text evidence="7">Destroys radicals which are normally produced within the cells and which are toxic to biological systems.</text>
</comment>
<dbReference type="GO" id="GO:0046872">
    <property type="term" value="F:metal ion binding"/>
    <property type="evidence" value="ECO:0007669"/>
    <property type="project" value="UniProtKB-KW"/>
</dbReference>
<dbReference type="InterPro" id="IPR019833">
    <property type="entry name" value="Mn/Fe_SOD_BS"/>
</dbReference>
<dbReference type="Proteomes" id="UP000016637">
    <property type="component" value="Unassembled WGS sequence"/>
</dbReference>
<evidence type="ECO:0000259" key="9">
    <source>
        <dbReference type="Pfam" id="PF02777"/>
    </source>
</evidence>
<gene>
    <name evidence="10" type="ORF">HMPREF1983_00801</name>
</gene>
<dbReference type="PATRIC" id="fig|1321820.3.peg.780"/>
<dbReference type="InterPro" id="IPR036324">
    <property type="entry name" value="Mn/Fe_SOD_N_sf"/>
</dbReference>
<feature type="binding site" evidence="6">
    <location>
        <position position="82"/>
    </location>
    <ligand>
        <name>Mn(2+)</name>
        <dbReference type="ChEBI" id="CHEBI:29035"/>
    </ligand>
</feature>
<dbReference type="InterPro" id="IPR036314">
    <property type="entry name" value="SOD_C_sf"/>
</dbReference>
<reference evidence="10 11" key="1">
    <citation type="submission" date="2013-08" db="EMBL/GenBank/DDBJ databases">
        <authorList>
            <person name="Weinstock G."/>
            <person name="Sodergren E."/>
            <person name="Wylie T."/>
            <person name="Fulton L."/>
            <person name="Fulton R."/>
            <person name="Fronick C."/>
            <person name="O'Laughlin M."/>
            <person name="Godfrey J."/>
            <person name="Miner T."/>
            <person name="Herter B."/>
            <person name="Appelbaum E."/>
            <person name="Cordes M."/>
            <person name="Lek S."/>
            <person name="Wollam A."/>
            <person name="Pepin K.H."/>
            <person name="Palsikar V.B."/>
            <person name="Mitreva M."/>
            <person name="Wilson R.K."/>
        </authorList>
    </citation>
    <scope>NUCLEOTIDE SEQUENCE [LARGE SCALE GENOMIC DNA]</scope>
    <source>
        <strain evidence="10 11">ATCC 700627</strain>
    </source>
</reference>
<comment type="similarity">
    <text evidence="2 7">Belongs to the iron/manganese superoxide dismutase family.</text>
</comment>
<evidence type="ECO:0000256" key="3">
    <source>
        <dbReference type="ARBA" id="ARBA00012682"/>
    </source>
</evidence>
<sequence length="208" mass="24020">MTFKLPELPYGFDFLEPVIDAKTMEIHHDKHHATYVNNLNAALEKHPELEEKCVCGLLRNIEKVPTDIRQAVINNGGGHHNHSLFWKSLTKVDSSEFSGLIKEKIDAELGGYEEFVKSFSTAAATRFGSGWAWLVLNKEGKLAVTSTANQDSPYLSGLYPLLCLDVWEHAYYLNYQNRRPDYIREFFRIVNWDYVNERLTNGLEYFKK</sequence>
<evidence type="ECO:0000256" key="4">
    <source>
        <dbReference type="ARBA" id="ARBA00022723"/>
    </source>
</evidence>
<comment type="catalytic activity">
    <reaction evidence="7">
        <text>2 superoxide + 2 H(+) = H2O2 + O2</text>
        <dbReference type="Rhea" id="RHEA:20696"/>
        <dbReference type="ChEBI" id="CHEBI:15378"/>
        <dbReference type="ChEBI" id="CHEBI:15379"/>
        <dbReference type="ChEBI" id="CHEBI:16240"/>
        <dbReference type="ChEBI" id="CHEBI:18421"/>
        <dbReference type="EC" id="1.15.1.1"/>
    </reaction>
</comment>
<comment type="cofactor">
    <cofactor evidence="1">
        <name>Mn(2+)</name>
        <dbReference type="ChEBI" id="CHEBI:29035"/>
    </cofactor>
</comment>
<feature type="binding site" evidence="6">
    <location>
        <position position="27"/>
    </location>
    <ligand>
        <name>Mn(2+)</name>
        <dbReference type="ChEBI" id="CHEBI:29035"/>
    </ligand>
</feature>
<dbReference type="PRINTS" id="PR01703">
    <property type="entry name" value="MNSODISMTASE"/>
</dbReference>
<dbReference type="SUPFAM" id="SSF46609">
    <property type="entry name" value="Fe,Mn superoxide dismutase (SOD), N-terminal domain"/>
    <property type="match status" value="1"/>
</dbReference>
<evidence type="ECO:0000256" key="2">
    <source>
        <dbReference type="ARBA" id="ARBA00008714"/>
    </source>
</evidence>
<dbReference type="GO" id="GO:0005737">
    <property type="term" value="C:cytoplasm"/>
    <property type="evidence" value="ECO:0007669"/>
    <property type="project" value="TreeGrafter"/>
</dbReference>
<dbReference type="InterPro" id="IPR019832">
    <property type="entry name" value="Mn/Fe_SOD_C"/>
</dbReference>
<evidence type="ECO:0000256" key="1">
    <source>
        <dbReference type="ARBA" id="ARBA00001936"/>
    </source>
</evidence>
<dbReference type="Gene3D" id="1.10.287.990">
    <property type="entry name" value="Fe,Mn superoxide dismutase (SOD) domain"/>
    <property type="match status" value="1"/>
</dbReference>
<dbReference type="eggNOG" id="COG0605">
    <property type="taxonomic scope" value="Bacteria"/>
</dbReference>
<keyword evidence="11" id="KW-1185">Reference proteome</keyword>
<evidence type="ECO:0000256" key="7">
    <source>
        <dbReference type="RuleBase" id="RU000414"/>
    </source>
</evidence>
<dbReference type="PIRSF" id="PIRSF000349">
    <property type="entry name" value="SODismutase"/>
    <property type="match status" value="1"/>
</dbReference>
<dbReference type="EMBL" id="AWVP01000049">
    <property type="protein sequence ID" value="ERK58450.1"/>
    <property type="molecule type" value="Genomic_DNA"/>
</dbReference>
<dbReference type="Pfam" id="PF02777">
    <property type="entry name" value="Sod_Fe_C"/>
    <property type="match status" value="1"/>
</dbReference>
<evidence type="ECO:0000313" key="10">
    <source>
        <dbReference type="EMBL" id="ERK58450.1"/>
    </source>
</evidence>
<dbReference type="FunFam" id="1.10.287.990:FF:000001">
    <property type="entry name" value="Superoxide dismutase"/>
    <property type="match status" value="1"/>
</dbReference>
<dbReference type="PANTHER" id="PTHR43595">
    <property type="entry name" value="37S RIBOSOMAL PROTEIN S26, MITOCHONDRIAL"/>
    <property type="match status" value="1"/>
</dbReference>
<dbReference type="GO" id="GO:0004784">
    <property type="term" value="F:superoxide dismutase activity"/>
    <property type="evidence" value="ECO:0007669"/>
    <property type="project" value="UniProtKB-EC"/>
</dbReference>
<dbReference type="SUPFAM" id="SSF54719">
    <property type="entry name" value="Fe,Mn superoxide dismutase (SOD), C-terminal domain"/>
    <property type="match status" value="1"/>
</dbReference>
<dbReference type="FunFam" id="3.55.40.20:FF:000001">
    <property type="entry name" value="Superoxide dismutase"/>
    <property type="match status" value="1"/>
</dbReference>
<dbReference type="RefSeq" id="WP_021753462.1">
    <property type="nucleotide sequence ID" value="NZ_KI271865.1"/>
</dbReference>